<feature type="compositionally biased region" description="Low complexity" evidence="1">
    <location>
        <begin position="46"/>
        <end position="61"/>
    </location>
</feature>
<feature type="region of interest" description="Disordered" evidence="1">
    <location>
        <begin position="46"/>
        <end position="65"/>
    </location>
</feature>
<dbReference type="InterPro" id="IPR009045">
    <property type="entry name" value="Zn_M74/Hedgehog-like"/>
</dbReference>
<gene>
    <name evidence="4" type="ORF">HMPREF9194_01499</name>
</gene>
<protein>
    <recommendedName>
        <fullName evidence="3">D-alanyl-D-alanine carboxypeptidase-like core domain-containing protein</fullName>
    </recommendedName>
</protein>
<comment type="caution">
    <text evidence="4">The sequence shown here is derived from an EMBL/GenBank/DDBJ whole genome shotgun (WGS) entry which is preliminary data.</text>
</comment>
<feature type="domain" description="D-alanyl-D-alanine carboxypeptidase-like core" evidence="3">
    <location>
        <begin position="153"/>
        <end position="274"/>
    </location>
</feature>
<dbReference type="RefSeq" id="WP_016525769.1">
    <property type="nucleotide sequence ID" value="NZ_KE332518.1"/>
</dbReference>
<name>S3JYU7_TREMA</name>
<proteinExistence type="predicted"/>
<dbReference type="PANTHER" id="PTHR34385:SF1">
    <property type="entry name" value="PEPTIDOGLYCAN L-ALANYL-D-GLUTAMATE ENDOPEPTIDASE CWLK"/>
    <property type="match status" value="1"/>
</dbReference>
<dbReference type="eggNOG" id="COG1876">
    <property type="taxonomic scope" value="Bacteria"/>
</dbReference>
<dbReference type="Pfam" id="PF02557">
    <property type="entry name" value="VanY"/>
    <property type="match status" value="1"/>
</dbReference>
<dbReference type="SUPFAM" id="SSF55166">
    <property type="entry name" value="Hedgehog/DD-peptidase"/>
    <property type="match status" value="1"/>
</dbReference>
<reference evidence="4 5" key="1">
    <citation type="submission" date="2013-04" db="EMBL/GenBank/DDBJ databases">
        <title>The Genome Sequence of Treponema maltophilum ATCC 51939.</title>
        <authorList>
            <consortium name="The Broad Institute Genomics Platform"/>
            <person name="Earl A."/>
            <person name="Ward D."/>
            <person name="Feldgarden M."/>
            <person name="Gevers D."/>
            <person name="Leonetti C."/>
            <person name="Blanton J.M."/>
            <person name="Dewhirst F.E."/>
            <person name="Izard J."/>
            <person name="Walker B."/>
            <person name="Young S."/>
            <person name="Zeng Q."/>
            <person name="Gargeya S."/>
            <person name="Fitzgerald M."/>
            <person name="Haas B."/>
            <person name="Abouelleil A."/>
            <person name="Allen A.W."/>
            <person name="Alvarado L."/>
            <person name="Arachchi H.M."/>
            <person name="Berlin A.M."/>
            <person name="Chapman S.B."/>
            <person name="Gainer-Dewar J."/>
            <person name="Goldberg J."/>
            <person name="Griggs A."/>
            <person name="Gujja S."/>
            <person name="Hansen M."/>
            <person name="Howarth C."/>
            <person name="Imamovic A."/>
            <person name="Ireland A."/>
            <person name="Larimer J."/>
            <person name="McCowan C."/>
            <person name="Murphy C."/>
            <person name="Pearson M."/>
            <person name="Poon T.W."/>
            <person name="Priest M."/>
            <person name="Roberts A."/>
            <person name="Saif S."/>
            <person name="Shea T."/>
            <person name="Sisk P."/>
            <person name="Sykes S."/>
            <person name="Wortman J."/>
            <person name="Nusbaum C."/>
            <person name="Birren B."/>
        </authorList>
    </citation>
    <scope>NUCLEOTIDE SEQUENCE [LARGE SCALE GENOMIC DNA]</scope>
    <source>
        <strain evidence="4 5">ATCC 51939</strain>
    </source>
</reference>
<feature type="signal peptide" evidence="2">
    <location>
        <begin position="1"/>
        <end position="42"/>
    </location>
</feature>
<dbReference type="EMBL" id="ATFF01000006">
    <property type="protein sequence ID" value="EPF31158.1"/>
    <property type="molecule type" value="Genomic_DNA"/>
</dbReference>
<keyword evidence="5" id="KW-1185">Reference proteome</keyword>
<sequence>MMKVFGSYSPIFSRYAGFSGTLLSACALLLCFSACSPRKSGAAAFAQTPAQTPAQSSPQSSDEQKLTKILTAGNLPFSDAKGEASTLAERILANRSLFLADLRAVLDADTDNLLIRVDKTVLLDENFVPPSLVPLTAESARAGAYVINRNDLSLRSDVEKALSHMAHAARDQGITLVVSSTYRSYAYQKRLYERNVAQMGKEAADRESARPGASQHQLGTVIDFGSITDEYAKTNAGKWLTANAGKYGWSLSFPDGYEFITGYRWECWHYRYLGPLAVRFQQKWFNDVQQYMIEFIHAWNAAENS</sequence>
<organism evidence="4 5">
    <name type="scientific">Treponema maltophilum ATCC 51939</name>
    <dbReference type="NCBI Taxonomy" id="1125699"/>
    <lineage>
        <taxon>Bacteria</taxon>
        <taxon>Pseudomonadati</taxon>
        <taxon>Spirochaetota</taxon>
        <taxon>Spirochaetia</taxon>
        <taxon>Spirochaetales</taxon>
        <taxon>Treponemataceae</taxon>
        <taxon>Treponema</taxon>
    </lineage>
</organism>
<dbReference type="PATRIC" id="fig|1125699.3.peg.1513"/>
<dbReference type="HOGENOM" id="CLU_054193_4_0_12"/>
<dbReference type="InterPro" id="IPR003709">
    <property type="entry name" value="VanY-like_core_dom"/>
</dbReference>
<dbReference type="PROSITE" id="PS51257">
    <property type="entry name" value="PROKAR_LIPOPROTEIN"/>
    <property type="match status" value="1"/>
</dbReference>
<feature type="chain" id="PRO_5004522693" description="D-alanyl-D-alanine carboxypeptidase-like core domain-containing protein" evidence="2">
    <location>
        <begin position="43"/>
        <end position="305"/>
    </location>
</feature>
<evidence type="ECO:0000256" key="1">
    <source>
        <dbReference type="SAM" id="MobiDB-lite"/>
    </source>
</evidence>
<dbReference type="CDD" id="cd14852">
    <property type="entry name" value="LD-carboxypeptidase"/>
    <property type="match status" value="1"/>
</dbReference>
<dbReference type="GO" id="GO:0008233">
    <property type="term" value="F:peptidase activity"/>
    <property type="evidence" value="ECO:0007669"/>
    <property type="project" value="InterPro"/>
</dbReference>
<dbReference type="Gene3D" id="3.30.1380.10">
    <property type="match status" value="1"/>
</dbReference>
<dbReference type="GO" id="GO:0006508">
    <property type="term" value="P:proteolysis"/>
    <property type="evidence" value="ECO:0007669"/>
    <property type="project" value="InterPro"/>
</dbReference>
<dbReference type="InterPro" id="IPR058193">
    <property type="entry name" value="VanY/YodJ_core_dom"/>
</dbReference>
<keyword evidence="2" id="KW-0732">Signal</keyword>
<dbReference type="InterPro" id="IPR052179">
    <property type="entry name" value="DD-CPase-like"/>
</dbReference>
<dbReference type="AlphaFoldDB" id="S3JYU7"/>
<evidence type="ECO:0000259" key="3">
    <source>
        <dbReference type="Pfam" id="PF02557"/>
    </source>
</evidence>
<dbReference type="Proteomes" id="UP000014541">
    <property type="component" value="Unassembled WGS sequence"/>
</dbReference>
<dbReference type="PANTHER" id="PTHR34385">
    <property type="entry name" value="D-ALANYL-D-ALANINE CARBOXYPEPTIDASE"/>
    <property type="match status" value="1"/>
</dbReference>
<evidence type="ECO:0000313" key="5">
    <source>
        <dbReference type="Proteomes" id="UP000014541"/>
    </source>
</evidence>
<dbReference type="STRING" id="1125699.HMPREF9194_01499"/>
<evidence type="ECO:0000256" key="2">
    <source>
        <dbReference type="SAM" id="SignalP"/>
    </source>
</evidence>
<evidence type="ECO:0000313" key="4">
    <source>
        <dbReference type="EMBL" id="EPF31158.1"/>
    </source>
</evidence>
<accession>S3JYU7</accession>